<proteinExistence type="predicted"/>
<gene>
    <name evidence="3" type="ORF">TSOC_001602</name>
</gene>
<feature type="domain" description="C2" evidence="2">
    <location>
        <begin position="1"/>
        <end position="106"/>
    </location>
</feature>
<feature type="compositionally biased region" description="Pro residues" evidence="1">
    <location>
        <begin position="323"/>
        <end position="335"/>
    </location>
</feature>
<dbReference type="AlphaFoldDB" id="A0A2J8AG65"/>
<feature type="compositionally biased region" description="Low complexity" evidence="1">
    <location>
        <begin position="361"/>
        <end position="374"/>
    </location>
</feature>
<dbReference type="OrthoDB" id="419768at2759"/>
<feature type="compositionally biased region" description="Pro residues" evidence="1">
    <location>
        <begin position="411"/>
        <end position="444"/>
    </location>
</feature>
<feature type="compositionally biased region" description="Pro residues" evidence="1">
    <location>
        <begin position="350"/>
        <end position="360"/>
    </location>
</feature>
<protein>
    <submittedName>
        <fullName evidence="3">Elicitor-responsive protein 3</fullName>
    </submittedName>
</protein>
<dbReference type="InterPro" id="IPR052981">
    <property type="entry name" value="Ingression_C2_domain"/>
</dbReference>
<feature type="compositionally biased region" description="Low complexity" evidence="1">
    <location>
        <begin position="262"/>
        <end position="276"/>
    </location>
</feature>
<feature type="compositionally biased region" description="Pro residues" evidence="1">
    <location>
        <begin position="249"/>
        <end position="261"/>
    </location>
</feature>
<reference evidence="3 4" key="1">
    <citation type="journal article" date="2017" name="Mol. Biol. Evol.">
        <title>The 4-celled Tetrabaena socialis nuclear genome reveals the essential components for genetic control of cell number at the origin of multicellularity in the volvocine lineage.</title>
        <authorList>
            <person name="Featherston J."/>
            <person name="Arakaki Y."/>
            <person name="Hanschen E.R."/>
            <person name="Ferris P.J."/>
            <person name="Michod R.E."/>
            <person name="Olson B.J.S.C."/>
            <person name="Nozaki H."/>
            <person name="Durand P.M."/>
        </authorList>
    </citation>
    <scope>NUCLEOTIDE SEQUENCE [LARGE SCALE GENOMIC DNA]</scope>
    <source>
        <strain evidence="3 4">NIES-571</strain>
    </source>
</reference>
<dbReference type="EMBL" id="PGGS01000028">
    <property type="protein sequence ID" value="PNH11511.1"/>
    <property type="molecule type" value="Genomic_DNA"/>
</dbReference>
<dbReference type="PANTHER" id="PTHR47052">
    <property type="entry name" value="CONSERVED SERINE PROLINE-RICH PROTEIN (AFU_ORTHOLOGUE AFUA_2G01790)"/>
    <property type="match status" value="1"/>
</dbReference>
<dbReference type="PANTHER" id="PTHR47052:SF3">
    <property type="entry name" value="INGRESSION PROTEIN 1"/>
    <property type="match status" value="1"/>
</dbReference>
<evidence type="ECO:0000313" key="3">
    <source>
        <dbReference type="EMBL" id="PNH11511.1"/>
    </source>
</evidence>
<feature type="compositionally biased region" description="Low complexity" evidence="1">
    <location>
        <begin position="309"/>
        <end position="322"/>
    </location>
</feature>
<evidence type="ECO:0000313" key="4">
    <source>
        <dbReference type="Proteomes" id="UP000236333"/>
    </source>
</evidence>
<evidence type="ECO:0000259" key="2">
    <source>
        <dbReference type="PROSITE" id="PS50004"/>
    </source>
</evidence>
<dbReference type="Pfam" id="PF00168">
    <property type="entry name" value="C2"/>
    <property type="match status" value="1"/>
</dbReference>
<evidence type="ECO:0000256" key="1">
    <source>
        <dbReference type="SAM" id="MobiDB-lite"/>
    </source>
</evidence>
<dbReference type="PROSITE" id="PS50004">
    <property type="entry name" value="C2"/>
    <property type="match status" value="1"/>
</dbReference>
<feature type="compositionally biased region" description="Low complexity" evidence="1">
    <location>
        <begin position="383"/>
        <end position="392"/>
    </location>
</feature>
<dbReference type="SMART" id="SM00239">
    <property type="entry name" value="C2"/>
    <property type="match status" value="1"/>
</dbReference>
<feature type="compositionally biased region" description="Low complexity" evidence="1">
    <location>
        <begin position="445"/>
        <end position="473"/>
    </location>
</feature>
<organism evidence="3 4">
    <name type="scientific">Tetrabaena socialis</name>
    <dbReference type="NCBI Taxonomy" id="47790"/>
    <lineage>
        <taxon>Eukaryota</taxon>
        <taxon>Viridiplantae</taxon>
        <taxon>Chlorophyta</taxon>
        <taxon>core chlorophytes</taxon>
        <taxon>Chlorophyceae</taxon>
        <taxon>CS clade</taxon>
        <taxon>Chlamydomonadales</taxon>
        <taxon>Tetrabaenaceae</taxon>
        <taxon>Tetrabaena</taxon>
    </lineage>
</organism>
<dbReference type="CDD" id="cd00030">
    <property type="entry name" value="C2"/>
    <property type="match status" value="1"/>
</dbReference>
<name>A0A2J8AG65_9CHLO</name>
<accession>A0A2J8AG65</accession>
<comment type="caution">
    <text evidence="3">The sequence shown here is derived from an EMBL/GenBank/DDBJ whole genome shotgun (WGS) entry which is preliminary data.</text>
</comment>
<feature type="compositionally biased region" description="Low complexity" evidence="1">
    <location>
        <begin position="286"/>
        <end position="299"/>
    </location>
</feature>
<keyword evidence="4" id="KW-1185">Reference proteome</keyword>
<dbReference type="SUPFAM" id="SSF49562">
    <property type="entry name" value="C2 domain (Calcium/lipid-binding domain, CaLB)"/>
    <property type="match status" value="1"/>
</dbReference>
<dbReference type="Proteomes" id="UP000236333">
    <property type="component" value="Unassembled WGS sequence"/>
</dbReference>
<dbReference type="Gene3D" id="2.60.40.150">
    <property type="entry name" value="C2 domain"/>
    <property type="match status" value="1"/>
</dbReference>
<feature type="compositionally biased region" description="Low complexity" evidence="1">
    <location>
        <begin position="336"/>
        <end position="349"/>
    </location>
</feature>
<feature type="region of interest" description="Disordered" evidence="1">
    <location>
        <begin position="244"/>
        <end position="473"/>
    </location>
</feature>
<feature type="compositionally biased region" description="Pro residues" evidence="1">
    <location>
        <begin position="393"/>
        <end position="403"/>
    </location>
</feature>
<dbReference type="InterPro" id="IPR035892">
    <property type="entry name" value="C2_domain_sf"/>
</dbReference>
<dbReference type="InterPro" id="IPR000008">
    <property type="entry name" value="C2_dom"/>
</dbReference>
<sequence length="473" mass="49485">MALRLAAGEISVHLHSGKGLKDCDWFGKQDPYARLMCGNTTYRTNTNFQGGTNPVWNQVYVFKVDQETELEVEVWDEDTGKPDDCIGKGTVSLVSVRQAASRTEDVQVPLFRPITKRQKGHLSITLTFLPYKLPSSASNAASAAGAASAASGAAAAAHTNGTVGRQAPSGGGAACGGELQERTSVPAGLVPAGGVNDGVRVYEPSCGLIQPAPQNVLPCHLPNGNGSFADRQSAAGMHATWAAADAHNPRPPPAQGPPQGYPLPQQQQPNGYAPQPGQQPPPSYPPQQQQQPNGYAPQPGQQPPPSYPPQQQQQPNGYAPQPGQQPPPSYPPPQQQPNGYAPQPGQQQPPGYPPQQPQPQQPNGYAPQPGQQQPPGYPPQQPQQPQAYAGPAGAPPAPYPYPPYGAAGGYQPPPTAVYGSPPPQQGYGPPPGGYPPVGYPPAGYPPQQGYYAPPQPAPYGYQPGPAYPGAPHA</sequence>